<feature type="chain" id="PRO_5036442849" evidence="6">
    <location>
        <begin position="18"/>
        <end position="245"/>
    </location>
</feature>
<evidence type="ECO:0000256" key="3">
    <source>
        <dbReference type="ARBA" id="ARBA00022825"/>
    </source>
</evidence>
<accession>A0A1S4EZJ3</accession>
<reference evidence="8" key="2">
    <citation type="journal article" date="2007" name="Science">
        <title>Genome sequence of Aedes aegypti, a major arbovirus vector.</title>
        <authorList>
            <person name="Nene V."/>
            <person name="Wortman J.R."/>
            <person name="Lawson D."/>
            <person name="Haas B."/>
            <person name="Kodira C."/>
            <person name="Tu Z.J."/>
            <person name="Loftus B."/>
            <person name="Xi Z."/>
            <person name="Megy K."/>
            <person name="Grabherr M."/>
            <person name="Ren Q."/>
            <person name="Zdobnov E.M."/>
            <person name="Lobo N.F."/>
            <person name="Campbell K.S."/>
            <person name="Brown S.E."/>
            <person name="Bonaldo M.F."/>
            <person name="Zhu J."/>
            <person name="Sinkins S.P."/>
            <person name="Hogenkamp D.G."/>
            <person name="Amedeo P."/>
            <person name="Arensburger P."/>
            <person name="Atkinson P.W."/>
            <person name="Bidwell S."/>
            <person name="Biedler J."/>
            <person name="Birney E."/>
            <person name="Bruggner R.V."/>
            <person name="Costas J."/>
            <person name="Coy M.R."/>
            <person name="Crabtree J."/>
            <person name="Crawford M."/>
            <person name="Debruyn B."/>
            <person name="Decaprio D."/>
            <person name="Eiglmeier K."/>
            <person name="Eisenstadt E."/>
            <person name="El-Dorry H."/>
            <person name="Gelbart W.M."/>
            <person name="Gomes S.L."/>
            <person name="Hammond M."/>
            <person name="Hannick L.I."/>
            <person name="Hogan J.R."/>
            <person name="Holmes M.H."/>
            <person name="Jaffe D."/>
            <person name="Johnston J.S."/>
            <person name="Kennedy R.C."/>
            <person name="Koo H."/>
            <person name="Kravitz S."/>
            <person name="Kriventseva E.V."/>
            <person name="Kulp D."/>
            <person name="Labutti K."/>
            <person name="Lee E."/>
            <person name="Li S."/>
            <person name="Lovin D.D."/>
            <person name="Mao C."/>
            <person name="Mauceli E."/>
            <person name="Menck C.F."/>
            <person name="Miller J.R."/>
            <person name="Montgomery P."/>
            <person name="Mori A."/>
            <person name="Nascimento A.L."/>
            <person name="Naveira H.F."/>
            <person name="Nusbaum C."/>
            <person name="O'leary S."/>
            <person name="Orvis J."/>
            <person name="Pertea M."/>
            <person name="Quesneville H."/>
            <person name="Reidenbach K.R."/>
            <person name="Rogers Y.H."/>
            <person name="Roth C.W."/>
            <person name="Schneider J.R."/>
            <person name="Schatz M."/>
            <person name="Shumway M."/>
            <person name="Stanke M."/>
            <person name="Stinson E.O."/>
            <person name="Tubio J.M."/>
            <person name="Vanzee J.P."/>
            <person name="Verjovski-Almeida S."/>
            <person name="Werner D."/>
            <person name="White O."/>
            <person name="Wyder S."/>
            <person name="Zeng Q."/>
            <person name="Zhao Q."/>
            <person name="Zhao Y."/>
            <person name="Hill C.A."/>
            <person name="Raikhel A.S."/>
            <person name="Soares M.B."/>
            <person name="Knudson D.L."/>
            <person name="Lee N.H."/>
            <person name="Galagan J."/>
            <person name="Salzberg S.L."/>
            <person name="Paulsen I.T."/>
            <person name="Dimopoulos G."/>
            <person name="Collins F.H."/>
            <person name="Birren B."/>
            <person name="Fraser-Liggett C.M."/>
            <person name="Severson D.W."/>
        </authorList>
    </citation>
    <scope>NUCLEOTIDE SEQUENCE [LARGE SCALE GENOMIC DNA]</scope>
    <source>
        <strain evidence="8">Liverpool</strain>
    </source>
</reference>
<dbReference type="AlphaFoldDB" id="A0A1S4EZJ3"/>
<evidence type="ECO:0000256" key="1">
    <source>
        <dbReference type="ARBA" id="ARBA00022670"/>
    </source>
</evidence>
<protein>
    <submittedName>
        <fullName evidence="8">AAEL001690-PA</fullName>
    </submittedName>
</protein>
<dbReference type="InterPro" id="IPR001314">
    <property type="entry name" value="Peptidase_S1A"/>
</dbReference>
<dbReference type="CDD" id="cd00190">
    <property type="entry name" value="Tryp_SPc"/>
    <property type="match status" value="1"/>
</dbReference>
<dbReference type="FunFam" id="2.40.10.10:FF:000068">
    <property type="entry name" value="transmembrane protease serine 2"/>
    <property type="match status" value="1"/>
</dbReference>
<evidence type="ECO:0000256" key="6">
    <source>
        <dbReference type="SAM" id="SignalP"/>
    </source>
</evidence>
<dbReference type="EMBL" id="CH477224">
    <property type="protein sequence ID" value="EAT47186.1"/>
    <property type="molecule type" value="Genomic_DNA"/>
</dbReference>
<dbReference type="InterPro" id="IPR001254">
    <property type="entry name" value="Trypsin_dom"/>
</dbReference>
<keyword evidence="2" id="KW-0378">Hydrolase</keyword>
<dbReference type="HOGENOM" id="CLU_006842_0_0_1"/>
<dbReference type="PROSITE" id="PS00134">
    <property type="entry name" value="TRYPSIN_HIS"/>
    <property type="match status" value="1"/>
</dbReference>
<dbReference type="KEGG" id="aag:5571828"/>
<dbReference type="InterPro" id="IPR050430">
    <property type="entry name" value="Peptidase_S1"/>
</dbReference>
<feature type="domain" description="Peptidase S1" evidence="7">
    <location>
        <begin position="18"/>
        <end position="244"/>
    </location>
</feature>
<sequence length="245" mass="26992">MKVFVLLVAALVGCAQAVVDGEFAEKGQFPFQVALTQKGKLRCGGAFVHERFVLTAAHCLFDGENQVAEKGLRVFFGSERLMMGGQFRNVKAVHVHEEFDRGTFKYDLALLELNKPAQFSETVDAATVNETPYDENEAVFFSGWGRTAEGENTTYKLKYTSFTVLDTEECKNYLGEAFYEGALCLKNEEGHSSACFGDYGGPAVFGNTLAGVASYTFEGTCGSEHPDVFVDAGFFHDWVQEKLVE</sequence>
<evidence type="ECO:0000256" key="4">
    <source>
        <dbReference type="ARBA" id="ARBA00023157"/>
    </source>
</evidence>
<keyword evidence="4" id="KW-1015">Disulfide bond</keyword>
<dbReference type="Proteomes" id="UP000682892">
    <property type="component" value="Chromosome 1"/>
</dbReference>
<reference evidence="8" key="1">
    <citation type="submission" date="2005-10" db="EMBL/GenBank/DDBJ databases">
        <authorList>
            <person name="Loftus B.J."/>
            <person name="Nene V.M."/>
            <person name="Hannick L.I."/>
            <person name="Bidwell S."/>
            <person name="Haas B."/>
            <person name="Amedeo P."/>
            <person name="Orvis J."/>
            <person name="Wortman J.R."/>
            <person name="White O.R."/>
            <person name="Salzberg S."/>
            <person name="Shumway M."/>
            <person name="Koo H."/>
            <person name="Zhao Y."/>
            <person name="Holmes M."/>
            <person name="Miller J."/>
            <person name="Schatz M."/>
            <person name="Pop M."/>
            <person name="Pai G."/>
            <person name="Utterback T."/>
            <person name="Rogers Y.-H."/>
            <person name="Kravitz S."/>
            <person name="Fraser C.M."/>
        </authorList>
    </citation>
    <scope>NUCLEOTIDE SEQUENCE</scope>
    <source>
        <strain evidence="8">Liverpool</strain>
    </source>
</reference>
<keyword evidence="3" id="KW-0720">Serine protease</keyword>
<dbReference type="GO" id="GO:0004252">
    <property type="term" value="F:serine-type endopeptidase activity"/>
    <property type="evidence" value="ECO:0007669"/>
    <property type="project" value="InterPro"/>
</dbReference>
<keyword evidence="1" id="KW-0645">Protease</keyword>
<dbReference type="PANTHER" id="PTHR24276">
    <property type="entry name" value="POLYSERASE-RELATED"/>
    <property type="match status" value="1"/>
</dbReference>
<dbReference type="Pfam" id="PF00089">
    <property type="entry name" value="Trypsin"/>
    <property type="match status" value="1"/>
</dbReference>
<evidence type="ECO:0000256" key="2">
    <source>
        <dbReference type="ARBA" id="ARBA00022801"/>
    </source>
</evidence>
<dbReference type="SMART" id="SM00020">
    <property type="entry name" value="Tryp_SPc"/>
    <property type="match status" value="1"/>
</dbReference>
<dbReference type="Gene3D" id="2.40.10.10">
    <property type="entry name" value="Trypsin-like serine proteases"/>
    <property type="match status" value="1"/>
</dbReference>
<dbReference type="GO" id="GO:0006508">
    <property type="term" value="P:proteolysis"/>
    <property type="evidence" value="ECO:0007669"/>
    <property type="project" value="UniProtKB-KW"/>
</dbReference>
<name>A0A1S4EZJ3_AEDAE</name>
<dbReference type="SUPFAM" id="SSF50494">
    <property type="entry name" value="Trypsin-like serine proteases"/>
    <property type="match status" value="1"/>
</dbReference>
<evidence type="ECO:0000256" key="5">
    <source>
        <dbReference type="ARBA" id="ARBA00024195"/>
    </source>
</evidence>
<dbReference type="OMA" id="DNDQVLC"/>
<keyword evidence="6" id="KW-0732">Signal</keyword>
<reference evidence="8" key="3">
    <citation type="submission" date="2012-09" db="EMBL/GenBank/DDBJ databases">
        <authorList>
            <consortium name="VectorBase"/>
        </authorList>
    </citation>
    <scope>NUCLEOTIDE SEQUENCE</scope>
    <source>
        <strain evidence="8">Liverpool</strain>
    </source>
</reference>
<evidence type="ECO:0000313" key="9">
    <source>
        <dbReference type="Proteomes" id="UP000682892"/>
    </source>
</evidence>
<proteinExistence type="inferred from homology"/>
<gene>
    <name evidence="8" type="ORF">AaeL_AAEL001690</name>
</gene>
<dbReference type="InterPro" id="IPR009003">
    <property type="entry name" value="Peptidase_S1_PA"/>
</dbReference>
<dbReference type="PRINTS" id="PR00722">
    <property type="entry name" value="CHYMOTRYPSIN"/>
</dbReference>
<comment type="similarity">
    <text evidence="5">Belongs to the peptidase S1 family. CLIP subfamily.</text>
</comment>
<dbReference type="PANTHER" id="PTHR24276:SF91">
    <property type="entry name" value="AT26814P-RELATED"/>
    <property type="match status" value="1"/>
</dbReference>
<organism evidence="8 9">
    <name type="scientific">Aedes aegypti</name>
    <name type="common">Yellowfever mosquito</name>
    <name type="synonym">Culex aegypti</name>
    <dbReference type="NCBI Taxonomy" id="7159"/>
    <lineage>
        <taxon>Eukaryota</taxon>
        <taxon>Metazoa</taxon>
        <taxon>Ecdysozoa</taxon>
        <taxon>Arthropoda</taxon>
        <taxon>Hexapoda</taxon>
        <taxon>Insecta</taxon>
        <taxon>Pterygota</taxon>
        <taxon>Neoptera</taxon>
        <taxon>Endopterygota</taxon>
        <taxon>Diptera</taxon>
        <taxon>Nematocera</taxon>
        <taxon>Culicoidea</taxon>
        <taxon>Culicidae</taxon>
        <taxon>Culicinae</taxon>
        <taxon>Aedini</taxon>
        <taxon>Aedes</taxon>
        <taxon>Stegomyia</taxon>
    </lineage>
</organism>
<feature type="signal peptide" evidence="6">
    <location>
        <begin position="1"/>
        <end position="17"/>
    </location>
</feature>
<evidence type="ECO:0000313" key="8">
    <source>
        <dbReference type="EMBL" id="EAT47186.1"/>
    </source>
</evidence>
<dbReference type="OrthoDB" id="60866at2759"/>
<dbReference type="InterPro" id="IPR018114">
    <property type="entry name" value="TRYPSIN_HIS"/>
</dbReference>
<dbReference type="PROSITE" id="PS50240">
    <property type="entry name" value="TRYPSIN_DOM"/>
    <property type="match status" value="1"/>
</dbReference>
<dbReference type="InterPro" id="IPR043504">
    <property type="entry name" value="Peptidase_S1_PA_chymotrypsin"/>
</dbReference>
<evidence type="ECO:0000259" key="7">
    <source>
        <dbReference type="PROSITE" id="PS50240"/>
    </source>
</evidence>